<keyword evidence="2" id="KW-1003">Cell membrane</keyword>
<comment type="subcellular location">
    <subcellularLocation>
        <location evidence="1">Cell membrane</location>
        <topology evidence="1">Multi-pass membrane protein</topology>
    </subcellularLocation>
</comment>
<evidence type="ECO:0000256" key="3">
    <source>
        <dbReference type="ARBA" id="ARBA00022692"/>
    </source>
</evidence>
<dbReference type="RefSeq" id="WP_274374301.1">
    <property type="nucleotide sequence ID" value="NZ_CP072943.1"/>
</dbReference>
<dbReference type="EMBL" id="CP072943">
    <property type="protein sequence ID" value="QTX33032.1"/>
    <property type="molecule type" value="Genomic_DNA"/>
</dbReference>
<evidence type="ECO:0000256" key="5">
    <source>
        <dbReference type="ARBA" id="ARBA00023136"/>
    </source>
</evidence>
<feature type="transmembrane region" description="Helical" evidence="6">
    <location>
        <begin position="60"/>
        <end position="82"/>
    </location>
</feature>
<dbReference type="KEGG" id="aram:KAR29_03740"/>
<evidence type="ECO:0000256" key="1">
    <source>
        <dbReference type="ARBA" id="ARBA00004651"/>
    </source>
</evidence>
<feature type="transmembrane region" description="Helical" evidence="6">
    <location>
        <begin position="131"/>
        <end position="157"/>
    </location>
</feature>
<feature type="transmembrane region" description="Helical" evidence="6">
    <location>
        <begin position="36"/>
        <end position="54"/>
    </location>
</feature>
<dbReference type="CDD" id="cd06580">
    <property type="entry name" value="TM_PBP1_transp_TpRbsC_like"/>
    <property type="match status" value="1"/>
</dbReference>
<reference evidence="8" key="1">
    <citation type="submission" date="2021-04" db="EMBL/GenBank/DDBJ databases">
        <title>A novel Synergistetes isolate from a pyrite-forming mixed culture.</title>
        <authorList>
            <person name="Bunk B."/>
            <person name="Sproer C."/>
            <person name="Spring S."/>
            <person name="Pester M."/>
        </authorList>
    </citation>
    <scope>NUCLEOTIDE SEQUENCE [LARGE SCALE GENOMIC DNA]</scope>
    <source>
        <strain evidence="8">J.5.4.2-T.3.5.2</strain>
    </source>
</reference>
<dbReference type="GO" id="GO:0005886">
    <property type="term" value="C:plasma membrane"/>
    <property type="evidence" value="ECO:0007669"/>
    <property type="project" value="UniProtKB-SubCell"/>
</dbReference>
<gene>
    <name evidence="7" type="ORF">KAR29_03740</name>
</gene>
<feature type="transmembrane region" description="Helical" evidence="6">
    <location>
        <begin position="267"/>
        <end position="285"/>
    </location>
</feature>
<evidence type="ECO:0000256" key="4">
    <source>
        <dbReference type="ARBA" id="ARBA00022989"/>
    </source>
</evidence>
<dbReference type="AlphaFoldDB" id="A0A9Q7AQL5"/>
<keyword evidence="3 6" id="KW-0812">Transmembrane</keyword>
<dbReference type="InterPro" id="IPR001851">
    <property type="entry name" value="ABC_transp_permease"/>
</dbReference>
<evidence type="ECO:0000313" key="8">
    <source>
        <dbReference type="Proteomes" id="UP000671879"/>
    </source>
</evidence>
<feature type="transmembrane region" description="Helical" evidence="6">
    <location>
        <begin position="89"/>
        <end position="111"/>
    </location>
</feature>
<protein>
    <submittedName>
        <fullName evidence="7">ABC transporter permease</fullName>
    </submittedName>
</protein>
<evidence type="ECO:0000256" key="6">
    <source>
        <dbReference type="SAM" id="Phobius"/>
    </source>
</evidence>
<dbReference type="Proteomes" id="UP000671879">
    <property type="component" value="Chromosome"/>
</dbReference>
<dbReference type="Pfam" id="PF02653">
    <property type="entry name" value="BPD_transp_2"/>
    <property type="match status" value="1"/>
</dbReference>
<dbReference type="GO" id="GO:0022857">
    <property type="term" value="F:transmembrane transporter activity"/>
    <property type="evidence" value="ECO:0007669"/>
    <property type="project" value="InterPro"/>
</dbReference>
<keyword evidence="8" id="KW-1185">Reference proteome</keyword>
<keyword evidence="5 6" id="KW-0472">Membrane</keyword>
<name>A0A9Q7AQL5_9BACT</name>
<organism evidence="7 8">
    <name type="scientific">Aminithiophilus ramosus</name>
    <dbReference type="NCBI Taxonomy" id="3029084"/>
    <lineage>
        <taxon>Bacteria</taxon>
        <taxon>Thermotogati</taxon>
        <taxon>Synergistota</taxon>
        <taxon>Synergistia</taxon>
        <taxon>Synergistales</taxon>
        <taxon>Aminithiophilaceae</taxon>
        <taxon>Aminithiophilus</taxon>
    </lineage>
</organism>
<evidence type="ECO:0000313" key="7">
    <source>
        <dbReference type="EMBL" id="QTX33032.1"/>
    </source>
</evidence>
<proteinExistence type="predicted"/>
<feature type="transmembrane region" description="Helical" evidence="6">
    <location>
        <begin position="222"/>
        <end position="247"/>
    </location>
</feature>
<accession>A0A9Q7AQL5</accession>
<dbReference type="PANTHER" id="PTHR43370">
    <property type="entry name" value="SUGAR ABC TRANSPORTER INTEGRAL MEMBRANE PROTEIN-RELATED"/>
    <property type="match status" value="1"/>
</dbReference>
<sequence>MELIVPILAAAVRSGTPILYATLGEIVTEKSGVMNLGMEGVMLVGALTGFSVTYHGGSPWAGLVAAFAVGALLCAVHAFLCVTLGANQVVCGLALTLFGTGASSLVGRGLVGETIEGLSAFPLPLLSRVPLLGPVLFCQDAMVYLSFFLVAFLWFFLFHTRPGLHLRAVGESPAAATAAGLSVPAVRWAATLCGGGLAALGGAYLSVVNSHMWVEQMTSGRGWIAVALVIFGIWHPLRSTLGAYLFGGVGALQLRVQAGGTSIPAPLLLMLPYVLTIVVLTGISIKKGKGILLGAPAALGLPFHREERE</sequence>
<dbReference type="PANTHER" id="PTHR43370:SF2">
    <property type="entry name" value="ABC TRANSPORTER PERMEASE PROTEIN"/>
    <property type="match status" value="1"/>
</dbReference>
<keyword evidence="4 6" id="KW-1133">Transmembrane helix</keyword>
<evidence type="ECO:0000256" key="2">
    <source>
        <dbReference type="ARBA" id="ARBA00022475"/>
    </source>
</evidence>